<dbReference type="EMBL" id="CP115149">
    <property type="protein sequence ID" value="WBL35258.1"/>
    <property type="molecule type" value="Genomic_DNA"/>
</dbReference>
<organism evidence="2 3">
    <name type="scientific">Tepidiforma flava</name>
    <dbReference type="NCBI Taxonomy" id="3004094"/>
    <lineage>
        <taxon>Bacteria</taxon>
        <taxon>Bacillati</taxon>
        <taxon>Chloroflexota</taxon>
        <taxon>Tepidiformia</taxon>
        <taxon>Tepidiformales</taxon>
        <taxon>Tepidiformaceae</taxon>
        <taxon>Tepidiforma</taxon>
    </lineage>
</organism>
<keyword evidence="1" id="KW-0411">Iron-sulfur</keyword>
<evidence type="ECO:0000313" key="3">
    <source>
        <dbReference type="Proteomes" id="UP001212803"/>
    </source>
</evidence>
<dbReference type="Pfam" id="PF13484">
    <property type="entry name" value="Fer4_16"/>
    <property type="match status" value="1"/>
</dbReference>
<dbReference type="PANTHER" id="PTHR30002">
    <property type="entry name" value="EPOXYQUEUOSINE REDUCTASE"/>
    <property type="match status" value="1"/>
</dbReference>
<dbReference type="SUPFAM" id="SSF46548">
    <property type="entry name" value="alpha-helical ferredoxin"/>
    <property type="match status" value="1"/>
</dbReference>
<sequence>MLGVIATTLELDPDPPLKKTCERLPAVHRRLPDRGDCGGRGPVVDARRCISYLTIELRGPVPRDLRAAMGMRVFGCDDCLDACPVGAGRWRGRPGTGGCGR</sequence>
<evidence type="ECO:0008006" key="4">
    <source>
        <dbReference type="Google" id="ProtNLM"/>
    </source>
</evidence>
<gene>
    <name evidence="2" type="ORF">O0235_10720</name>
</gene>
<name>A0ABY7M3Y0_9CHLR</name>
<keyword evidence="3" id="KW-1185">Reference proteome</keyword>
<proteinExistence type="predicted"/>
<reference evidence="2 3" key="1">
    <citation type="journal article" date="2023" name="ISME J.">
        <title>Thermophilic Dehalococcoidia with unusual traits shed light on an unexpected past.</title>
        <authorList>
            <person name="Palmer M."/>
            <person name="Covington J.K."/>
            <person name="Zhou E.M."/>
            <person name="Thomas S.C."/>
            <person name="Habib N."/>
            <person name="Seymour C.O."/>
            <person name="Lai D."/>
            <person name="Johnston J."/>
            <person name="Hashimi A."/>
            <person name="Jiao J.Y."/>
            <person name="Muok A.R."/>
            <person name="Liu L."/>
            <person name="Xian W.D."/>
            <person name="Zhi X.Y."/>
            <person name="Li M.M."/>
            <person name="Silva L.P."/>
            <person name="Bowen B.P."/>
            <person name="Louie K."/>
            <person name="Briegel A."/>
            <person name="Pett-Ridge J."/>
            <person name="Weber P.K."/>
            <person name="Tocheva E.I."/>
            <person name="Woyke T."/>
            <person name="Northen T.R."/>
            <person name="Mayali X."/>
            <person name="Li W.J."/>
            <person name="Hedlund B.P."/>
        </authorList>
    </citation>
    <scope>NUCLEOTIDE SEQUENCE [LARGE SCALE GENOMIC DNA]</scope>
    <source>
        <strain evidence="2 3">YIM 72310</strain>
    </source>
</reference>
<keyword evidence="1" id="KW-0408">Iron</keyword>
<dbReference type="InterPro" id="IPR004453">
    <property type="entry name" value="QueG"/>
</dbReference>
<dbReference type="RefSeq" id="WP_270055785.1">
    <property type="nucleotide sequence ID" value="NZ_CP115149.1"/>
</dbReference>
<dbReference type="Proteomes" id="UP001212803">
    <property type="component" value="Chromosome"/>
</dbReference>
<keyword evidence="1" id="KW-0479">Metal-binding</keyword>
<evidence type="ECO:0000313" key="2">
    <source>
        <dbReference type="EMBL" id="WBL35258.1"/>
    </source>
</evidence>
<accession>A0ABY7M3Y0</accession>
<evidence type="ECO:0000256" key="1">
    <source>
        <dbReference type="ARBA" id="ARBA00022485"/>
    </source>
</evidence>
<protein>
    <recommendedName>
        <fullName evidence="4">4Fe-4S ferredoxin-type domain-containing protein</fullName>
    </recommendedName>
</protein>
<dbReference type="PANTHER" id="PTHR30002:SF4">
    <property type="entry name" value="EPOXYQUEUOSINE REDUCTASE"/>
    <property type="match status" value="1"/>
</dbReference>
<keyword evidence="1" id="KW-0004">4Fe-4S</keyword>